<keyword evidence="2" id="KW-0472">Membrane</keyword>
<feature type="signal peptide" evidence="3">
    <location>
        <begin position="1"/>
        <end position="28"/>
    </location>
</feature>
<feature type="region of interest" description="Disordered" evidence="1">
    <location>
        <begin position="143"/>
        <end position="189"/>
    </location>
</feature>
<evidence type="ECO:0000256" key="1">
    <source>
        <dbReference type="SAM" id="MobiDB-lite"/>
    </source>
</evidence>
<keyword evidence="2" id="KW-1133">Transmembrane helix</keyword>
<sequence length="276" mass="28630">MNKTISKTIRVIAVTSVALFAFTGEVFAAPTFLPTSSLEITNTSAVVRVYVENPNELAVVWFEWSEASSVLPPEVIAMSNYFGSGFFAARLPDLKPGTTYSYRAVAKSGGATVYSPTASFKTTGSAPVTTTTGSSQVALGGASLSGGSANTDTPSAVSTQNVTSQVSSGSAQSQPVVSQTTTRSSTKTVATKNGVNTASSNSAKSGTANLGANNNTALVAGSGSDLFPSTLIGWVALIVATLFIVLLMVVIFESTERRKKVRVMKKENGEEVLIEE</sequence>
<feature type="chain" id="PRO_5002535708" description="Fibronectin type-III domain-containing protein" evidence="3">
    <location>
        <begin position="29"/>
        <end position="276"/>
    </location>
</feature>
<protein>
    <recommendedName>
        <fullName evidence="6">Fibronectin type-III domain-containing protein</fullName>
    </recommendedName>
</protein>
<dbReference type="EMBL" id="LCDG01000014">
    <property type="protein sequence ID" value="KKS46960.1"/>
    <property type="molecule type" value="Genomic_DNA"/>
</dbReference>
<reference evidence="4 5" key="1">
    <citation type="journal article" date="2015" name="Nature">
        <title>rRNA introns, odd ribosomes, and small enigmatic genomes across a large radiation of phyla.</title>
        <authorList>
            <person name="Brown C.T."/>
            <person name="Hug L.A."/>
            <person name="Thomas B.C."/>
            <person name="Sharon I."/>
            <person name="Castelle C.J."/>
            <person name="Singh A."/>
            <person name="Wilkins M.J."/>
            <person name="Williams K.H."/>
            <person name="Banfield J.F."/>
        </authorList>
    </citation>
    <scope>NUCLEOTIDE SEQUENCE [LARGE SCALE GENOMIC DNA]</scope>
</reference>
<evidence type="ECO:0000256" key="3">
    <source>
        <dbReference type="SAM" id="SignalP"/>
    </source>
</evidence>
<evidence type="ECO:0000313" key="5">
    <source>
        <dbReference type="Proteomes" id="UP000034704"/>
    </source>
</evidence>
<dbReference type="Proteomes" id="UP000034704">
    <property type="component" value="Unassembled WGS sequence"/>
</dbReference>
<keyword evidence="2" id="KW-0812">Transmembrane</keyword>
<gene>
    <name evidence="4" type="ORF">UV12_C0014G0006</name>
</gene>
<feature type="transmembrane region" description="Helical" evidence="2">
    <location>
        <begin position="231"/>
        <end position="252"/>
    </location>
</feature>
<evidence type="ECO:0008006" key="6">
    <source>
        <dbReference type="Google" id="ProtNLM"/>
    </source>
</evidence>
<keyword evidence="3" id="KW-0732">Signal</keyword>
<proteinExistence type="predicted"/>
<accession>A0A0G0ZE09</accession>
<organism evidence="4 5">
    <name type="scientific">Candidatus Nomurabacteria bacterium GW2011_GWC2_42_20</name>
    <dbReference type="NCBI Taxonomy" id="1618756"/>
    <lineage>
        <taxon>Bacteria</taxon>
        <taxon>Candidatus Nomuraibacteriota</taxon>
    </lineage>
</organism>
<dbReference type="STRING" id="1618756.UV12_C0014G0006"/>
<name>A0A0G0ZE09_9BACT</name>
<comment type="caution">
    <text evidence="4">The sequence shown here is derived from an EMBL/GenBank/DDBJ whole genome shotgun (WGS) entry which is preliminary data.</text>
</comment>
<evidence type="ECO:0000256" key="2">
    <source>
        <dbReference type="SAM" id="Phobius"/>
    </source>
</evidence>
<evidence type="ECO:0000313" key="4">
    <source>
        <dbReference type="EMBL" id="KKS46960.1"/>
    </source>
</evidence>
<dbReference type="AlphaFoldDB" id="A0A0G0ZE09"/>